<organism evidence="2 3">
    <name type="scientific">Orenia marismortui</name>
    <dbReference type="NCBI Taxonomy" id="46469"/>
    <lineage>
        <taxon>Bacteria</taxon>
        <taxon>Bacillati</taxon>
        <taxon>Bacillota</taxon>
        <taxon>Clostridia</taxon>
        <taxon>Halanaerobiales</taxon>
        <taxon>Halobacteroidaceae</taxon>
        <taxon>Orenia</taxon>
    </lineage>
</organism>
<dbReference type="Pfam" id="PF02325">
    <property type="entry name" value="CCB3_YggT"/>
    <property type="match status" value="1"/>
</dbReference>
<dbReference type="InterPro" id="IPR003425">
    <property type="entry name" value="CCB3/YggT"/>
</dbReference>
<sequence length="89" mass="10440">MLISLVDLVFKFFYYLILARIIASWVRPPAHHQGMRKLMEFIYRFTEPILGPIRELLPSFGGIDFSPIIAFLALQIIRDGLIRLLIYLF</sequence>
<accession>A0A4R8GUX8</accession>
<reference evidence="2 3" key="1">
    <citation type="submission" date="2019-03" db="EMBL/GenBank/DDBJ databases">
        <title>Subsurface microbial communities from deep shales in Ohio and West Virginia, USA.</title>
        <authorList>
            <person name="Wrighton K."/>
        </authorList>
    </citation>
    <scope>NUCLEOTIDE SEQUENCE [LARGE SCALE GENOMIC DNA]</scope>
    <source>
        <strain evidence="2 3">MSL 6dP</strain>
    </source>
</reference>
<dbReference type="STRING" id="926561.GCA_000379025_00060"/>
<dbReference type="Proteomes" id="UP000295832">
    <property type="component" value="Unassembled WGS sequence"/>
</dbReference>
<protein>
    <submittedName>
        <fullName evidence="2">YggT family protein</fullName>
    </submittedName>
</protein>
<comment type="similarity">
    <text evidence="1">Belongs to the YggT family.</text>
</comment>
<dbReference type="GO" id="GO:0016020">
    <property type="term" value="C:membrane"/>
    <property type="evidence" value="ECO:0007669"/>
    <property type="project" value="InterPro"/>
</dbReference>
<gene>
    <name evidence="2" type="ORF">C7959_1407</name>
</gene>
<dbReference type="RefSeq" id="WP_134118694.1">
    <property type="nucleotide sequence ID" value="NZ_SOEG01000040.1"/>
</dbReference>
<evidence type="ECO:0000313" key="2">
    <source>
        <dbReference type="EMBL" id="TDX46471.1"/>
    </source>
</evidence>
<comment type="caution">
    <text evidence="2">The sequence shown here is derived from an EMBL/GenBank/DDBJ whole genome shotgun (WGS) entry which is preliminary data.</text>
</comment>
<dbReference type="EMBL" id="SOEG01000040">
    <property type="protein sequence ID" value="TDX46471.1"/>
    <property type="molecule type" value="Genomic_DNA"/>
</dbReference>
<evidence type="ECO:0000313" key="3">
    <source>
        <dbReference type="Proteomes" id="UP000295832"/>
    </source>
</evidence>
<keyword evidence="3" id="KW-1185">Reference proteome</keyword>
<dbReference type="PANTHER" id="PTHR33219">
    <property type="entry name" value="YLMG HOMOLOG PROTEIN 2, CHLOROPLASTIC"/>
    <property type="match status" value="1"/>
</dbReference>
<evidence type="ECO:0000256" key="1">
    <source>
        <dbReference type="ARBA" id="ARBA00010894"/>
    </source>
</evidence>
<proteinExistence type="inferred from homology"/>
<name>A0A4R8GUX8_9FIRM</name>
<dbReference type="AlphaFoldDB" id="A0A4R8GUX8"/>
<dbReference type="PANTHER" id="PTHR33219:SF14">
    <property type="entry name" value="PROTEIN COFACTOR ASSEMBLY OF COMPLEX C SUBUNIT B CCB3, CHLOROPLASTIC-RELATED"/>
    <property type="match status" value="1"/>
</dbReference>